<dbReference type="GO" id="GO:0004252">
    <property type="term" value="F:serine-type endopeptidase activity"/>
    <property type="evidence" value="ECO:0007669"/>
    <property type="project" value="UniProtKB-UniRule"/>
</dbReference>
<evidence type="ECO:0000256" key="3">
    <source>
        <dbReference type="ARBA" id="ARBA00022989"/>
    </source>
</evidence>
<protein>
    <recommendedName>
        <fullName evidence="5">Signal peptidase I</fullName>
        <ecNumber evidence="5">3.4.21.89</ecNumber>
    </recommendedName>
</protein>
<keyword evidence="8" id="KW-1185">Reference proteome</keyword>
<organism evidence="7 8">
    <name type="scientific">Lentibacillus halodurans</name>
    <dbReference type="NCBI Taxonomy" id="237679"/>
    <lineage>
        <taxon>Bacteria</taxon>
        <taxon>Bacillati</taxon>
        <taxon>Bacillota</taxon>
        <taxon>Bacilli</taxon>
        <taxon>Bacillales</taxon>
        <taxon>Bacillaceae</taxon>
        <taxon>Lentibacillus</taxon>
    </lineage>
</organism>
<evidence type="ECO:0000256" key="2">
    <source>
        <dbReference type="ARBA" id="ARBA00022692"/>
    </source>
</evidence>
<feature type="transmembrane region" description="Helical" evidence="6">
    <location>
        <begin position="152"/>
        <end position="174"/>
    </location>
</feature>
<dbReference type="NCBIfam" id="NF046067">
    <property type="entry name" value="SigPepSipWBacil"/>
    <property type="match status" value="1"/>
</dbReference>
<evidence type="ECO:0000256" key="1">
    <source>
        <dbReference type="ARBA" id="ARBA00004370"/>
    </source>
</evidence>
<comment type="subcellular location">
    <subcellularLocation>
        <location evidence="1">Membrane</location>
    </subcellularLocation>
</comment>
<reference evidence="7 8" key="1">
    <citation type="submission" date="2016-10" db="EMBL/GenBank/DDBJ databases">
        <authorList>
            <person name="de Groot N.N."/>
        </authorList>
    </citation>
    <scope>NUCLEOTIDE SEQUENCE [LARGE SCALE GENOMIC DNA]</scope>
    <source>
        <strain evidence="7 8">CGMCC 1.3702</strain>
    </source>
</reference>
<evidence type="ECO:0000256" key="5">
    <source>
        <dbReference type="NCBIfam" id="TIGR02228"/>
    </source>
</evidence>
<dbReference type="CDD" id="cd06530">
    <property type="entry name" value="S26_SPase_I"/>
    <property type="match status" value="1"/>
</dbReference>
<dbReference type="EMBL" id="FOJW01000019">
    <property type="protein sequence ID" value="SFB36049.1"/>
    <property type="molecule type" value="Genomic_DNA"/>
</dbReference>
<dbReference type="PRINTS" id="PR00728">
    <property type="entry name" value="SIGNALPTASE"/>
</dbReference>
<sequence length="186" mass="20407">MKIVKWTRRTVSGVFIILLISAAILVISAKVTGGQPEIFGYQLKSVLSGSMEPSIQTGSIIAVKSVDEKDRSNFQSGDVITFIGEEDKLITHRITDVISTDDNVVYTTKGDSNNAPDPDPVLAENVIGVYNGFTIPYVGYIINFAQSPNGSILFMIIPGLLLLGYAGFTIWRTLKRLDHIEKKKPM</sequence>
<accession>A0A1I1ADH3</accession>
<dbReference type="GO" id="GO:0006465">
    <property type="term" value="P:signal peptide processing"/>
    <property type="evidence" value="ECO:0007669"/>
    <property type="project" value="UniProtKB-UniRule"/>
</dbReference>
<evidence type="ECO:0000313" key="8">
    <source>
        <dbReference type="Proteomes" id="UP000198642"/>
    </source>
</evidence>
<keyword evidence="3 6" id="KW-1133">Transmembrane helix</keyword>
<keyword evidence="2 6" id="KW-0812">Transmembrane</keyword>
<dbReference type="STRING" id="237679.SAMN04488072_11917"/>
<dbReference type="SUPFAM" id="SSF51306">
    <property type="entry name" value="LexA/Signal peptidase"/>
    <property type="match status" value="1"/>
</dbReference>
<proteinExistence type="predicted"/>
<dbReference type="Proteomes" id="UP000198642">
    <property type="component" value="Unassembled WGS sequence"/>
</dbReference>
<evidence type="ECO:0000256" key="4">
    <source>
        <dbReference type="ARBA" id="ARBA00023136"/>
    </source>
</evidence>
<keyword evidence="4 6" id="KW-0472">Membrane</keyword>
<evidence type="ECO:0000256" key="6">
    <source>
        <dbReference type="SAM" id="Phobius"/>
    </source>
</evidence>
<dbReference type="NCBIfam" id="TIGR02228">
    <property type="entry name" value="sigpep_I_arch"/>
    <property type="match status" value="1"/>
</dbReference>
<dbReference type="GO" id="GO:0016020">
    <property type="term" value="C:membrane"/>
    <property type="evidence" value="ECO:0007669"/>
    <property type="project" value="UniProtKB-SubCell"/>
</dbReference>
<dbReference type="InterPro" id="IPR036286">
    <property type="entry name" value="LexA/Signal_pep-like_sf"/>
</dbReference>
<dbReference type="InterPro" id="IPR019533">
    <property type="entry name" value="Peptidase_S26"/>
</dbReference>
<dbReference type="GO" id="GO:0009003">
    <property type="term" value="F:signal peptidase activity"/>
    <property type="evidence" value="ECO:0007669"/>
    <property type="project" value="UniProtKB-EC"/>
</dbReference>
<dbReference type="PANTHER" id="PTHR10806">
    <property type="entry name" value="SIGNAL PEPTIDASE COMPLEX CATALYTIC SUBUNIT SEC11"/>
    <property type="match status" value="1"/>
</dbReference>
<dbReference type="OrthoDB" id="2243765at2"/>
<dbReference type="RefSeq" id="WP_090241116.1">
    <property type="nucleotide sequence ID" value="NZ_FOJW01000019.1"/>
</dbReference>
<evidence type="ECO:0000313" key="7">
    <source>
        <dbReference type="EMBL" id="SFB36049.1"/>
    </source>
</evidence>
<dbReference type="InterPro" id="IPR001733">
    <property type="entry name" value="Peptidase_S26B"/>
</dbReference>
<dbReference type="EC" id="3.4.21.89" evidence="5"/>
<dbReference type="PANTHER" id="PTHR10806:SF6">
    <property type="entry name" value="SIGNAL PEPTIDASE COMPLEX CATALYTIC SUBUNIT SEC11"/>
    <property type="match status" value="1"/>
</dbReference>
<gene>
    <name evidence="7" type="ORF">SAMN04488072_11917</name>
</gene>
<name>A0A1I1ADH3_9BACI</name>
<dbReference type="AlphaFoldDB" id="A0A1I1ADH3"/>